<evidence type="ECO:0000256" key="6">
    <source>
        <dbReference type="SAM" id="MobiDB-lite"/>
    </source>
</evidence>
<accession>A0ABT1DSV1</accession>
<feature type="transmembrane region" description="Helical" evidence="7">
    <location>
        <begin position="616"/>
        <end position="637"/>
    </location>
</feature>
<evidence type="ECO:0000256" key="7">
    <source>
        <dbReference type="SAM" id="Phobius"/>
    </source>
</evidence>
<feature type="transmembrane region" description="Helical" evidence="7">
    <location>
        <begin position="299"/>
        <end position="319"/>
    </location>
</feature>
<evidence type="ECO:0000256" key="2">
    <source>
        <dbReference type="ARBA" id="ARBA00022475"/>
    </source>
</evidence>
<feature type="domain" description="Membrane transport protein MMPL" evidence="8">
    <location>
        <begin position="419"/>
        <end position="726"/>
    </location>
</feature>
<comment type="caution">
    <text evidence="9">The sequence shown here is derived from an EMBL/GenBank/DDBJ whole genome shotgun (WGS) entry which is preliminary data.</text>
</comment>
<organism evidence="9 10">
    <name type="scientific">Paractinoplanes aksuensis</name>
    <dbReference type="NCBI Taxonomy" id="2939490"/>
    <lineage>
        <taxon>Bacteria</taxon>
        <taxon>Bacillati</taxon>
        <taxon>Actinomycetota</taxon>
        <taxon>Actinomycetes</taxon>
        <taxon>Micromonosporales</taxon>
        <taxon>Micromonosporaceae</taxon>
        <taxon>Paractinoplanes</taxon>
    </lineage>
</organism>
<dbReference type="InterPro" id="IPR004869">
    <property type="entry name" value="MMPL_dom"/>
</dbReference>
<feature type="region of interest" description="Disordered" evidence="6">
    <location>
        <begin position="739"/>
        <end position="766"/>
    </location>
</feature>
<dbReference type="PANTHER" id="PTHR33406:SF13">
    <property type="entry name" value="MEMBRANE PROTEIN YDFJ"/>
    <property type="match status" value="1"/>
</dbReference>
<feature type="transmembrane region" description="Helical" evidence="7">
    <location>
        <begin position="658"/>
        <end position="682"/>
    </location>
</feature>
<feature type="transmembrane region" description="Helical" evidence="7">
    <location>
        <begin position="551"/>
        <end position="568"/>
    </location>
</feature>
<feature type="transmembrane region" description="Helical" evidence="7">
    <location>
        <begin position="251"/>
        <end position="272"/>
    </location>
</feature>
<evidence type="ECO:0000256" key="1">
    <source>
        <dbReference type="ARBA" id="ARBA00004651"/>
    </source>
</evidence>
<feature type="transmembrane region" description="Helical" evidence="7">
    <location>
        <begin position="29"/>
        <end position="47"/>
    </location>
</feature>
<sequence length="766" mass="79737">MPTEEESSRRQPLTDRIAHWSAVHRKATFFGWLGLTLVLLAIGAVVGGKGPGHYDPGESGQAQRMVEEADGAAVPPTESILIQFPAGSAPFAQNTEHQQAVTEVVTALGGLGDKISNVAGPTPAEPRGLVSPDGRSALVTFSLAGPRNGWANAPSTIAASEQAAAGVAARHPGATVVQSGVASVDLAMDEVTEDDFTRAEIISIPLTLLILVLVFGALVAASVPLILAISAVAGAMGLLTLGANWLPVSDSASSLVLLVGMAVGVDYSLFYLRRAREERMAGRSVSEALRITAATSGRAVVISGLTVMVSMAGLFLTGMDTFTGMAFGTIAVVGLAVVGSITALPALLAMLKTRVDSARLPWLGRRRTAAGESKIWTAIVHRVVKRPLIWGLFATALLALAALPAFGMRLSDPSLQQRLPDTIPAIKNLGTIQAAFPGNASPAKIVVSGPGVETPAFETAVDNLRAQVAASGGQLREPVRTAEIGDGDTRAVYVSLAGTGSDDESHRALELLRDKALPASLGQVADVEFAVTGETAGMYDSAKTLDTRTPIVFAFVLGFAFLVLVAAFRSVAIPLISIAFNLLSIGAAYGLMTWIFQDGHGASLLGFTPYGGIISWLPLFMFVILFGLSMDYHVFILSRIRERWAAGTPNKEAVVHGIGGSAGVVTSAAAVMVAVFAVFAALSLVDYKMLGIGMAFAIAVDATIVRGVLLPAALTLLGDRSWALPRWLRWLPGITLEAPPEPAAEAPGPHGDDAPVVRKEDQPVAG</sequence>
<feature type="compositionally biased region" description="Basic and acidic residues" evidence="6">
    <location>
        <begin position="750"/>
        <end position="766"/>
    </location>
</feature>
<evidence type="ECO:0000313" key="10">
    <source>
        <dbReference type="Proteomes" id="UP001523369"/>
    </source>
</evidence>
<gene>
    <name evidence="9" type="ORF">M1L60_25285</name>
</gene>
<keyword evidence="2" id="KW-1003">Cell membrane</keyword>
<dbReference type="PANTHER" id="PTHR33406">
    <property type="entry name" value="MEMBRANE PROTEIN MJ1562-RELATED"/>
    <property type="match status" value="1"/>
</dbReference>
<keyword evidence="4 7" id="KW-1133">Transmembrane helix</keyword>
<reference evidence="9 10" key="1">
    <citation type="submission" date="2022-06" db="EMBL/GenBank/DDBJ databases">
        <title>New Species of the Genus Actinoplanes, ActinopZanes ferrugineus.</title>
        <authorList>
            <person name="Ding P."/>
        </authorList>
    </citation>
    <scope>NUCLEOTIDE SEQUENCE [LARGE SCALE GENOMIC DNA]</scope>
    <source>
        <strain evidence="9 10">TRM88003</strain>
    </source>
</reference>
<feature type="transmembrane region" description="Helical" evidence="7">
    <location>
        <begin position="206"/>
        <end position="239"/>
    </location>
</feature>
<evidence type="ECO:0000259" key="8">
    <source>
        <dbReference type="Pfam" id="PF03176"/>
    </source>
</evidence>
<feature type="transmembrane region" description="Helical" evidence="7">
    <location>
        <begin position="575"/>
        <end position="596"/>
    </location>
</feature>
<keyword evidence="5 7" id="KW-0472">Membrane</keyword>
<feature type="transmembrane region" description="Helical" evidence="7">
    <location>
        <begin position="694"/>
        <end position="717"/>
    </location>
</feature>
<dbReference type="SUPFAM" id="SSF82866">
    <property type="entry name" value="Multidrug efflux transporter AcrB transmembrane domain"/>
    <property type="match status" value="2"/>
</dbReference>
<protein>
    <submittedName>
        <fullName evidence="9">MMPL family transporter</fullName>
    </submittedName>
</protein>
<evidence type="ECO:0000256" key="3">
    <source>
        <dbReference type="ARBA" id="ARBA00022692"/>
    </source>
</evidence>
<feature type="transmembrane region" description="Helical" evidence="7">
    <location>
        <begin position="325"/>
        <end position="351"/>
    </location>
</feature>
<dbReference type="Gene3D" id="1.20.1640.10">
    <property type="entry name" value="Multidrug efflux transporter AcrB transmembrane domain"/>
    <property type="match status" value="2"/>
</dbReference>
<keyword evidence="3 7" id="KW-0812">Transmembrane</keyword>
<feature type="domain" description="Membrane transport protein MMPL" evidence="8">
    <location>
        <begin position="88"/>
        <end position="388"/>
    </location>
</feature>
<dbReference type="EMBL" id="JAMYJR010000028">
    <property type="protein sequence ID" value="MCO8273916.1"/>
    <property type="molecule type" value="Genomic_DNA"/>
</dbReference>
<feature type="transmembrane region" description="Helical" evidence="7">
    <location>
        <begin position="388"/>
        <end position="406"/>
    </location>
</feature>
<keyword evidence="10" id="KW-1185">Reference proteome</keyword>
<dbReference type="InterPro" id="IPR050545">
    <property type="entry name" value="Mycobact_MmpL"/>
</dbReference>
<dbReference type="RefSeq" id="WP_253239996.1">
    <property type="nucleotide sequence ID" value="NZ_JAMYJR010000028.1"/>
</dbReference>
<evidence type="ECO:0000256" key="4">
    <source>
        <dbReference type="ARBA" id="ARBA00022989"/>
    </source>
</evidence>
<dbReference type="Pfam" id="PF03176">
    <property type="entry name" value="MMPL"/>
    <property type="match status" value="2"/>
</dbReference>
<dbReference type="Proteomes" id="UP001523369">
    <property type="component" value="Unassembled WGS sequence"/>
</dbReference>
<evidence type="ECO:0000313" key="9">
    <source>
        <dbReference type="EMBL" id="MCO8273916.1"/>
    </source>
</evidence>
<name>A0ABT1DSV1_9ACTN</name>
<evidence type="ECO:0000256" key="5">
    <source>
        <dbReference type="ARBA" id="ARBA00023136"/>
    </source>
</evidence>
<proteinExistence type="predicted"/>
<comment type="subcellular location">
    <subcellularLocation>
        <location evidence="1">Cell membrane</location>
        <topology evidence="1">Multi-pass membrane protein</topology>
    </subcellularLocation>
</comment>